<evidence type="ECO:0000256" key="1">
    <source>
        <dbReference type="ARBA" id="ARBA00022527"/>
    </source>
</evidence>
<dbReference type="InterPro" id="IPR000719">
    <property type="entry name" value="Prot_kinase_dom"/>
</dbReference>
<evidence type="ECO:0000256" key="3">
    <source>
        <dbReference type="ARBA" id="ARBA00022741"/>
    </source>
</evidence>
<keyword evidence="1" id="KW-0723">Serine/threonine-protein kinase</keyword>
<accession>A0A382LKD6</accession>
<protein>
    <recommendedName>
        <fullName evidence="6">Protein kinase domain-containing protein</fullName>
    </recommendedName>
</protein>
<dbReference type="EMBL" id="UINC01086849">
    <property type="protein sequence ID" value="SVC35687.1"/>
    <property type="molecule type" value="Genomic_DNA"/>
</dbReference>
<dbReference type="Gene3D" id="1.10.510.10">
    <property type="entry name" value="Transferase(Phosphotransferase) domain 1"/>
    <property type="match status" value="1"/>
</dbReference>
<sequence length="357" mass="39080">MNNNFPSDTPLPTDSDDQLIEELRESLGGRFEIKKKLGSGSMATVYLALERELGRLVAIKVLSPAQAEDETAKKRFEREAKAAASLSHPKVVQVYQLGRLPNGTPYLVMRFVRGRTMEERLRGEGRLPLDLAQQILIDVASALSAAHAKGIVHRDVRPANVLWDEDNEEALLADFGIAALLMPSGDDNVKLTQTGQMVGKPRYMSPEQLRDSDLTEMADIYGLGILGYELFTGEGPYEAKTTTEWMTAHLTAEPRDLIQLRPAMDPQVASLLRRCLNREPNHRPTASDIVRALAQDDQSSAGVAGGHDQEPAGLDQVIKRRVPQIVAAAAALGVGLVGVVGQFVELGRLPDWTFDLT</sequence>
<reference evidence="7" key="1">
    <citation type="submission" date="2018-05" db="EMBL/GenBank/DDBJ databases">
        <authorList>
            <person name="Lanie J.A."/>
            <person name="Ng W.-L."/>
            <person name="Kazmierczak K.M."/>
            <person name="Andrzejewski T.M."/>
            <person name="Davidsen T.M."/>
            <person name="Wayne K.J."/>
            <person name="Tettelin H."/>
            <person name="Glass J.I."/>
            <person name="Rusch D."/>
            <person name="Podicherti R."/>
            <person name="Tsui H.-C.T."/>
            <person name="Winkler M.E."/>
        </authorList>
    </citation>
    <scope>NUCLEOTIDE SEQUENCE</scope>
</reference>
<feature type="domain" description="Protein kinase" evidence="6">
    <location>
        <begin position="31"/>
        <end position="301"/>
    </location>
</feature>
<feature type="non-terminal residue" evidence="7">
    <location>
        <position position="357"/>
    </location>
</feature>
<dbReference type="InterPro" id="IPR017441">
    <property type="entry name" value="Protein_kinase_ATP_BS"/>
</dbReference>
<dbReference type="Pfam" id="PF00069">
    <property type="entry name" value="Pkinase"/>
    <property type="match status" value="1"/>
</dbReference>
<name>A0A382LKD6_9ZZZZ</name>
<evidence type="ECO:0000256" key="2">
    <source>
        <dbReference type="ARBA" id="ARBA00022679"/>
    </source>
</evidence>
<dbReference type="GO" id="GO:0005524">
    <property type="term" value="F:ATP binding"/>
    <property type="evidence" value="ECO:0007669"/>
    <property type="project" value="UniProtKB-KW"/>
</dbReference>
<dbReference type="Gene3D" id="3.30.200.20">
    <property type="entry name" value="Phosphorylase Kinase, domain 1"/>
    <property type="match status" value="1"/>
</dbReference>
<evidence type="ECO:0000313" key="7">
    <source>
        <dbReference type="EMBL" id="SVC35687.1"/>
    </source>
</evidence>
<evidence type="ECO:0000256" key="5">
    <source>
        <dbReference type="ARBA" id="ARBA00022840"/>
    </source>
</evidence>
<dbReference type="PANTHER" id="PTHR43289:SF6">
    <property type="entry name" value="SERINE_THREONINE-PROTEIN KINASE NEKL-3"/>
    <property type="match status" value="1"/>
</dbReference>
<dbReference type="FunFam" id="3.30.200.20:FF:000035">
    <property type="entry name" value="Serine/threonine protein kinase Stk1"/>
    <property type="match status" value="1"/>
</dbReference>
<organism evidence="7">
    <name type="scientific">marine metagenome</name>
    <dbReference type="NCBI Taxonomy" id="408172"/>
    <lineage>
        <taxon>unclassified sequences</taxon>
        <taxon>metagenomes</taxon>
        <taxon>ecological metagenomes</taxon>
    </lineage>
</organism>
<dbReference type="PANTHER" id="PTHR43289">
    <property type="entry name" value="MITOGEN-ACTIVATED PROTEIN KINASE KINASE KINASE 20-RELATED"/>
    <property type="match status" value="1"/>
</dbReference>
<dbReference type="PROSITE" id="PS50011">
    <property type="entry name" value="PROTEIN_KINASE_DOM"/>
    <property type="match status" value="1"/>
</dbReference>
<gene>
    <name evidence="7" type="ORF">METZ01_LOCUS288541</name>
</gene>
<evidence type="ECO:0000259" key="6">
    <source>
        <dbReference type="PROSITE" id="PS50011"/>
    </source>
</evidence>
<dbReference type="SUPFAM" id="SSF56112">
    <property type="entry name" value="Protein kinase-like (PK-like)"/>
    <property type="match status" value="1"/>
</dbReference>
<dbReference type="GO" id="GO:0004713">
    <property type="term" value="F:protein tyrosine kinase activity"/>
    <property type="evidence" value="ECO:0007669"/>
    <property type="project" value="InterPro"/>
</dbReference>
<evidence type="ECO:0000256" key="4">
    <source>
        <dbReference type="ARBA" id="ARBA00022777"/>
    </source>
</evidence>
<keyword evidence="3" id="KW-0547">Nucleotide-binding</keyword>
<keyword evidence="5" id="KW-0067">ATP-binding</keyword>
<proteinExistence type="predicted"/>
<dbReference type="InterPro" id="IPR020635">
    <property type="entry name" value="Tyr_kinase_cat_dom"/>
</dbReference>
<dbReference type="AlphaFoldDB" id="A0A382LKD6"/>
<dbReference type="GO" id="GO:0004674">
    <property type="term" value="F:protein serine/threonine kinase activity"/>
    <property type="evidence" value="ECO:0007669"/>
    <property type="project" value="UniProtKB-KW"/>
</dbReference>
<dbReference type="SMART" id="SM00219">
    <property type="entry name" value="TyrKc"/>
    <property type="match status" value="1"/>
</dbReference>
<keyword evidence="4" id="KW-0418">Kinase</keyword>
<keyword evidence="2" id="KW-0808">Transferase</keyword>
<dbReference type="InterPro" id="IPR011009">
    <property type="entry name" value="Kinase-like_dom_sf"/>
</dbReference>
<dbReference type="CDD" id="cd14014">
    <property type="entry name" value="STKc_PknB_like"/>
    <property type="match status" value="1"/>
</dbReference>
<dbReference type="PROSITE" id="PS00107">
    <property type="entry name" value="PROTEIN_KINASE_ATP"/>
    <property type="match status" value="1"/>
</dbReference>